<evidence type="ECO:0000313" key="4">
    <source>
        <dbReference type="Proteomes" id="UP001212997"/>
    </source>
</evidence>
<dbReference type="EMBL" id="JANAWD010000038">
    <property type="protein sequence ID" value="KAJ3489821.1"/>
    <property type="molecule type" value="Genomic_DNA"/>
</dbReference>
<organism evidence="3 4">
    <name type="scientific">Meripilus lineatus</name>
    <dbReference type="NCBI Taxonomy" id="2056292"/>
    <lineage>
        <taxon>Eukaryota</taxon>
        <taxon>Fungi</taxon>
        <taxon>Dikarya</taxon>
        <taxon>Basidiomycota</taxon>
        <taxon>Agaricomycotina</taxon>
        <taxon>Agaricomycetes</taxon>
        <taxon>Polyporales</taxon>
        <taxon>Meripilaceae</taxon>
        <taxon>Meripilus</taxon>
    </lineage>
</organism>
<proteinExistence type="predicted"/>
<comment type="caution">
    <text evidence="3">The sequence shown here is derived from an EMBL/GenBank/DDBJ whole genome shotgun (WGS) entry which is preliminary data.</text>
</comment>
<evidence type="ECO:0008006" key="5">
    <source>
        <dbReference type="Google" id="ProtNLM"/>
    </source>
</evidence>
<feature type="compositionally biased region" description="Polar residues" evidence="1">
    <location>
        <begin position="27"/>
        <end position="51"/>
    </location>
</feature>
<evidence type="ECO:0000313" key="3">
    <source>
        <dbReference type="EMBL" id="KAJ3489821.1"/>
    </source>
</evidence>
<feature type="region of interest" description="Disordered" evidence="1">
    <location>
        <begin position="1"/>
        <end position="100"/>
    </location>
</feature>
<dbReference type="AlphaFoldDB" id="A0AAD5VBV1"/>
<dbReference type="Proteomes" id="UP001212997">
    <property type="component" value="Unassembled WGS sequence"/>
</dbReference>
<keyword evidence="2" id="KW-1133">Transmembrane helix</keyword>
<reference evidence="3" key="1">
    <citation type="submission" date="2022-07" db="EMBL/GenBank/DDBJ databases">
        <title>Genome Sequence of Physisporinus lineatus.</title>
        <authorList>
            <person name="Buettner E."/>
        </authorList>
    </citation>
    <scope>NUCLEOTIDE SEQUENCE</scope>
    <source>
        <strain evidence="3">VT162</strain>
    </source>
</reference>
<feature type="compositionally biased region" description="Basic and acidic residues" evidence="1">
    <location>
        <begin position="72"/>
        <end position="81"/>
    </location>
</feature>
<feature type="transmembrane region" description="Helical" evidence="2">
    <location>
        <begin position="164"/>
        <end position="183"/>
    </location>
</feature>
<keyword evidence="2" id="KW-0812">Transmembrane</keyword>
<protein>
    <recommendedName>
        <fullName evidence="5">Brain protein I3</fullName>
    </recommendedName>
</protein>
<name>A0AAD5VBV1_9APHY</name>
<accession>A0AAD5VBV1</accession>
<evidence type="ECO:0000256" key="1">
    <source>
        <dbReference type="SAM" id="MobiDB-lite"/>
    </source>
</evidence>
<evidence type="ECO:0000256" key="2">
    <source>
        <dbReference type="SAM" id="Phobius"/>
    </source>
</evidence>
<gene>
    <name evidence="3" type="ORF">NLI96_g1861</name>
</gene>
<keyword evidence="4" id="KW-1185">Reference proteome</keyword>
<keyword evidence="2" id="KW-0472">Membrane</keyword>
<sequence>MPSFSVGDYDFSFNKEKNGSYGIGVSSDGTPADTTMTPPQDGSTATDNNGFSFGIETPDKKTVKTVQNLVNEKSKSKDHLPEPQQHGPPPPMPGGQQPMMQQQYTGVSMPPQQVGMPPSPMVSPGVQQTVVVTHPTGEAQLGAQYRAQMYAQCATGNHDFETKYGPVGIIIAIALFPIGLFCLGVDAEKRCTRCGEHR</sequence>